<reference evidence="1" key="1">
    <citation type="submission" date="2021-01" db="EMBL/GenBank/DDBJ databases">
        <title>Phytophthora aleatoria, a newly-described species from Pinus radiata is distinct from Phytophthora cactorum isolates based on comparative genomics.</title>
        <authorList>
            <person name="Mcdougal R."/>
            <person name="Panda P."/>
            <person name="Williams N."/>
            <person name="Studholme D.J."/>
        </authorList>
    </citation>
    <scope>NUCLEOTIDE SEQUENCE</scope>
    <source>
        <strain evidence="1">NZFS 3830</strain>
    </source>
</reference>
<proteinExistence type="predicted"/>
<dbReference type="EMBL" id="JAENGZ010002195">
    <property type="protein sequence ID" value="KAG6944525.1"/>
    <property type="molecule type" value="Genomic_DNA"/>
</dbReference>
<sequence>FYGGSRGNPDRGGSGAAVVRLGATLATIHACWLVSISHASPTTTNNLAEHYGLRTKWPQCTSLKMNGITSSFT</sequence>
<gene>
    <name evidence="1" type="ORF">JG687_00017816</name>
</gene>
<accession>A0A8T1TPE0</accession>
<protein>
    <submittedName>
        <fullName evidence="1">Uncharacterized protein</fullName>
    </submittedName>
</protein>
<evidence type="ECO:0000313" key="2">
    <source>
        <dbReference type="Proteomes" id="UP000688947"/>
    </source>
</evidence>
<dbReference type="Proteomes" id="UP000688947">
    <property type="component" value="Unassembled WGS sequence"/>
</dbReference>
<dbReference type="AlphaFoldDB" id="A0A8T1TPE0"/>
<organism evidence="1 2">
    <name type="scientific">Phytophthora cactorum</name>
    <dbReference type="NCBI Taxonomy" id="29920"/>
    <lineage>
        <taxon>Eukaryota</taxon>
        <taxon>Sar</taxon>
        <taxon>Stramenopiles</taxon>
        <taxon>Oomycota</taxon>
        <taxon>Peronosporomycetes</taxon>
        <taxon>Peronosporales</taxon>
        <taxon>Peronosporaceae</taxon>
        <taxon>Phytophthora</taxon>
    </lineage>
</organism>
<feature type="non-terminal residue" evidence="1">
    <location>
        <position position="1"/>
    </location>
</feature>
<comment type="caution">
    <text evidence="1">The sequence shown here is derived from an EMBL/GenBank/DDBJ whole genome shotgun (WGS) entry which is preliminary data.</text>
</comment>
<name>A0A8T1TPE0_9STRA</name>
<evidence type="ECO:0000313" key="1">
    <source>
        <dbReference type="EMBL" id="KAG6944525.1"/>
    </source>
</evidence>